<dbReference type="AlphaFoldDB" id="A0A8S1RH60"/>
<dbReference type="Proteomes" id="UP000692954">
    <property type="component" value="Unassembled WGS sequence"/>
</dbReference>
<proteinExistence type="predicted"/>
<reference evidence="1" key="1">
    <citation type="submission" date="2021-01" db="EMBL/GenBank/DDBJ databases">
        <authorList>
            <consortium name="Genoscope - CEA"/>
            <person name="William W."/>
        </authorList>
    </citation>
    <scope>NUCLEOTIDE SEQUENCE</scope>
</reference>
<dbReference type="EMBL" id="CAJJDN010000168">
    <property type="protein sequence ID" value="CAD8126593.1"/>
    <property type="molecule type" value="Genomic_DNA"/>
</dbReference>
<protein>
    <submittedName>
        <fullName evidence="1">Uncharacterized protein</fullName>
    </submittedName>
</protein>
<evidence type="ECO:0000313" key="1">
    <source>
        <dbReference type="EMBL" id="CAD8126593.1"/>
    </source>
</evidence>
<keyword evidence="2" id="KW-1185">Reference proteome</keyword>
<name>A0A8S1RH60_9CILI</name>
<sequence>MFVRILNILLELRQKTIELEIIQQELSQHNQMNETEINALIELINQIKESLTNDQQRVQIINIVNASLQNKLQQVRESNSNTDNFLNYQLQCNQNNIGIAILNNQGQFILTDQLTRDILELNSNVKLEEATFFSLISNVSSSKLKQQLNDCCLLQSGKEKESFELAIYSKRNKKKSLQYLKQIAKQKKKNKQKKFKTQNKEEHIEKAFIIMAKYLKSVQITIKKVNLQLHEDFIEFFKGSKDILLHNQSILEQNKIYQVAICEIQEMNGQINFSVEDLLSDPYIKKNEMKWIKKVRKLGGQEQAYEDFL</sequence>
<organism evidence="1 2">
    <name type="scientific">Paramecium sonneborni</name>
    <dbReference type="NCBI Taxonomy" id="65129"/>
    <lineage>
        <taxon>Eukaryota</taxon>
        <taxon>Sar</taxon>
        <taxon>Alveolata</taxon>
        <taxon>Ciliophora</taxon>
        <taxon>Intramacronucleata</taxon>
        <taxon>Oligohymenophorea</taxon>
        <taxon>Peniculida</taxon>
        <taxon>Parameciidae</taxon>
        <taxon>Paramecium</taxon>
    </lineage>
</organism>
<evidence type="ECO:0000313" key="2">
    <source>
        <dbReference type="Proteomes" id="UP000692954"/>
    </source>
</evidence>
<comment type="caution">
    <text evidence="1">The sequence shown here is derived from an EMBL/GenBank/DDBJ whole genome shotgun (WGS) entry which is preliminary data.</text>
</comment>
<dbReference type="OrthoDB" id="300365at2759"/>
<accession>A0A8S1RH60</accession>
<gene>
    <name evidence="1" type="ORF">PSON_ATCC_30995.1.T1680094</name>
</gene>